<dbReference type="GO" id="GO:0000976">
    <property type="term" value="F:transcription cis-regulatory region binding"/>
    <property type="evidence" value="ECO:0007669"/>
    <property type="project" value="TreeGrafter"/>
</dbReference>
<dbReference type="PANTHER" id="PTHR30055">
    <property type="entry name" value="HTH-TYPE TRANSCRIPTIONAL REGULATOR RUTR"/>
    <property type="match status" value="1"/>
</dbReference>
<dbReference type="AlphaFoldDB" id="A0A0C1D5Z7"/>
<gene>
    <name evidence="4" type="ORF">OC25_25640</name>
</gene>
<dbReference type="OrthoDB" id="9802802at2"/>
<dbReference type="Proteomes" id="UP000031246">
    <property type="component" value="Unassembled WGS sequence"/>
</dbReference>
<dbReference type="InterPro" id="IPR001647">
    <property type="entry name" value="HTH_TetR"/>
</dbReference>
<protein>
    <submittedName>
        <fullName evidence="4">Transcriptional regulator</fullName>
    </submittedName>
</protein>
<dbReference type="EMBL" id="JSYN01000046">
    <property type="protein sequence ID" value="KIA89180.1"/>
    <property type="molecule type" value="Genomic_DNA"/>
</dbReference>
<accession>A0A0C1D5Z7</accession>
<feature type="DNA-binding region" description="H-T-H motif" evidence="2">
    <location>
        <begin position="28"/>
        <end position="47"/>
    </location>
</feature>
<dbReference type="Gene3D" id="1.10.357.10">
    <property type="entry name" value="Tetracycline Repressor, domain 2"/>
    <property type="match status" value="1"/>
</dbReference>
<dbReference type="SUPFAM" id="SSF46689">
    <property type="entry name" value="Homeodomain-like"/>
    <property type="match status" value="1"/>
</dbReference>
<dbReference type="RefSeq" id="WP_039483008.1">
    <property type="nucleotide sequence ID" value="NZ_JSYN01000046.1"/>
</dbReference>
<dbReference type="PROSITE" id="PS50977">
    <property type="entry name" value="HTH_TETR_2"/>
    <property type="match status" value="1"/>
</dbReference>
<dbReference type="InterPro" id="IPR023772">
    <property type="entry name" value="DNA-bd_HTH_TetR-type_CS"/>
</dbReference>
<sequence length="203" mass="23558">MIVADKKREQIIDGAIKRFIHFGIGKTTMNDIAEDLSVSKPSLYYYFPDKKHLIVGVIERVFNDFFELIKKKYNPDLPVQEILFNTIDVRNTFFQKYYMLRITEGIPDLLNDEVIKGKLHTLKESEKDFFAEIFSQAKAKGEIEHDDTAHVAELYLESLMGLCTMCIMETGKDLFPDKKALNKMTMKQKNLTTIFVRGLRCVD</sequence>
<keyword evidence="5" id="KW-1185">Reference proteome</keyword>
<proteinExistence type="predicted"/>
<keyword evidence="1 2" id="KW-0238">DNA-binding</keyword>
<name>A0A0C1D5Z7_9SPHI</name>
<dbReference type="PROSITE" id="PS01081">
    <property type="entry name" value="HTH_TETR_1"/>
    <property type="match status" value="1"/>
</dbReference>
<evidence type="ECO:0000259" key="3">
    <source>
        <dbReference type="PROSITE" id="PS50977"/>
    </source>
</evidence>
<organism evidence="4 5">
    <name type="scientific">Pedobacter kyungheensis</name>
    <dbReference type="NCBI Taxonomy" id="1069985"/>
    <lineage>
        <taxon>Bacteria</taxon>
        <taxon>Pseudomonadati</taxon>
        <taxon>Bacteroidota</taxon>
        <taxon>Sphingobacteriia</taxon>
        <taxon>Sphingobacteriales</taxon>
        <taxon>Sphingobacteriaceae</taxon>
        <taxon>Pedobacter</taxon>
    </lineage>
</organism>
<evidence type="ECO:0000256" key="2">
    <source>
        <dbReference type="PROSITE-ProRule" id="PRU00335"/>
    </source>
</evidence>
<dbReference type="Pfam" id="PF00440">
    <property type="entry name" value="TetR_N"/>
    <property type="match status" value="1"/>
</dbReference>
<reference evidence="4 5" key="1">
    <citation type="submission" date="2014-10" db="EMBL/GenBank/DDBJ databases">
        <title>Pedobacter Kyungheensis.</title>
        <authorList>
            <person name="Anderson B.M."/>
            <person name="Newman J.D."/>
        </authorList>
    </citation>
    <scope>NUCLEOTIDE SEQUENCE [LARGE SCALE GENOMIC DNA]</scope>
    <source>
        <strain evidence="4 5">KACC 16221</strain>
    </source>
</reference>
<dbReference type="InterPro" id="IPR009057">
    <property type="entry name" value="Homeodomain-like_sf"/>
</dbReference>
<dbReference type="GO" id="GO:0003700">
    <property type="term" value="F:DNA-binding transcription factor activity"/>
    <property type="evidence" value="ECO:0007669"/>
    <property type="project" value="TreeGrafter"/>
</dbReference>
<evidence type="ECO:0000313" key="4">
    <source>
        <dbReference type="EMBL" id="KIA89180.1"/>
    </source>
</evidence>
<dbReference type="InterPro" id="IPR050109">
    <property type="entry name" value="HTH-type_TetR-like_transc_reg"/>
</dbReference>
<evidence type="ECO:0000313" key="5">
    <source>
        <dbReference type="Proteomes" id="UP000031246"/>
    </source>
</evidence>
<evidence type="ECO:0000256" key="1">
    <source>
        <dbReference type="ARBA" id="ARBA00023125"/>
    </source>
</evidence>
<dbReference type="Gene3D" id="1.10.10.60">
    <property type="entry name" value="Homeodomain-like"/>
    <property type="match status" value="1"/>
</dbReference>
<dbReference type="PRINTS" id="PR00455">
    <property type="entry name" value="HTHTETR"/>
</dbReference>
<comment type="caution">
    <text evidence="4">The sequence shown here is derived from an EMBL/GenBank/DDBJ whole genome shotgun (WGS) entry which is preliminary data.</text>
</comment>
<dbReference type="PANTHER" id="PTHR30055:SF226">
    <property type="entry name" value="HTH-TYPE TRANSCRIPTIONAL REGULATOR PKSA"/>
    <property type="match status" value="1"/>
</dbReference>
<feature type="domain" description="HTH tetR-type" evidence="3">
    <location>
        <begin position="5"/>
        <end position="65"/>
    </location>
</feature>